<reference evidence="1 2" key="1">
    <citation type="submission" date="2018-06" db="EMBL/GenBank/DDBJ databases">
        <authorList>
            <consortium name="NARMS: The National Antimicrobial Resistance Monitoring System"/>
        </authorList>
    </citation>
    <scope>NUCLEOTIDE SEQUENCE [LARGE SCALE GENOMIC DNA]</scope>
    <source>
        <strain evidence="1 2">FSIS11807978</strain>
    </source>
</reference>
<organism evidence="1 2">
    <name type="scientific">Campylobacter coli</name>
    <dbReference type="NCBI Taxonomy" id="195"/>
    <lineage>
        <taxon>Bacteria</taxon>
        <taxon>Pseudomonadati</taxon>
        <taxon>Campylobacterota</taxon>
        <taxon>Epsilonproteobacteria</taxon>
        <taxon>Campylobacterales</taxon>
        <taxon>Campylobacteraceae</taxon>
        <taxon>Campylobacter</taxon>
    </lineage>
</organism>
<evidence type="ECO:0000313" key="2">
    <source>
        <dbReference type="Proteomes" id="UP000365807"/>
    </source>
</evidence>
<comment type="caution">
    <text evidence="1">The sequence shown here is derived from an EMBL/GenBank/DDBJ whole genome shotgun (WGS) entry which is preliminary data.</text>
</comment>
<dbReference type="AlphaFoldDB" id="A0A3Z9WDS6"/>
<accession>A0A3Z9WDS6</accession>
<dbReference type="GeneID" id="66543898"/>
<dbReference type="Proteomes" id="UP000365807">
    <property type="component" value="Unassembled WGS sequence"/>
</dbReference>
<dbReference type="RefSeq" id="WP_002780626.1">
    <property type="nucleotide sequence ID" value="NZ_AANOQZ020000001.1"/>
</dbReference>
<name>A0A3Z9WDS6_CAMCO</name>
<proteinExistence type="predicted"/>
<gene>
    <name evidence="1" type="ORF">C6T04_09595</name>
</gene>
<dbReference type="EMBL" id="AACGFG010000037">
    <property type="protein sequence ID" value="EAK4359142.1"/>
    <property type="molecule type" value="Genomic_DNA"/>
</dbReference>
<protein>
    <submittedName>
        <fullName evidence="1">Peptidase S14</fullName>
    </submittedName>
</protein>
<evidence type="ECO:0000313" key="1">
    <source>
        <dbReference type="EMBL" id="EAK4359142.1"/>
    </source>
</evidence>
<sequence>MDVHYLAEKNYFDIGHDRREESIFLNLKDLLKLAVIRDEEIRPLQTKLWIDFKNLNEYNMQKSLQTLLGICKETGFNIKNLIVESPNLSF</sequence>